<dbReference type="GO" id="GO:0005549">
    <property type="term" value="F:odorant binding"/>
    <property type="evidence" value="ECO:0007669"/>
    <property type="project" value="TreeGrafter"/>
</dbReference>
<evidence type="ECO:0000259" key="6">
    <source>
        <dbReference type="Pfam" id="PF00061"/>
    </source>
</evidence>
<proteinExistence type="inferred from homology"/>
<dbReference type="GeneID" id="102021788"/>
<dbReference type="GO" id="GO:0005615">
    <property type="term" value="C:extracellular space"/>
    <property type="evidence" value="ECO:0007669"/>
    <property type="project" value="TreeGrafter"/>
</dbReference>
<feature type="domain" description="Lipocalin/cytosolic fatty-acid binding" evidence="6">
    <location>
        <begin position="35"/>
        <end position="169"/>
    </location>
</feature>
<dbReference type="SUPFAM" id="SSF50814">
    <property type="entry name" value="Lipocalins"/>
    <property type="match status" value="1"/>
</dbReference>
<dbReference type="GO" id="GO:0036094">
    <property type="term" value="F:small molecule binding"/>
    <property type="evidence" value="ECO:0007669"/>
    <property type="project" value="InterPro"/>
</dbReference>
<feature type="signal peptide" evidence="5">
    <location>
        <begin position="1"/>
        <end position="15"/>
    </location>
</feature>
<reference evidence="7" key="2">
    <citation type="submission" date="2025-09" db="UniProtKB">
        <authorList>
            <consortium name="Ensembl"/>
        </authorList>
    </citation>
    <scope>IDENTIFICATION</scope>
</reference>
<evidence type="ECO:0000256" key="5">
    <source>
        <dbReference type="SAM" id="SignalP"/>
    </source>
</evidence>
<dbReference type="Ensembl" id="ENSCLAT00000008500.1">
    <property type="protein sequence ID" value="ENSCLAP00000008373.1"/>
    <property type="gene ID" value="ENSCLAG00000005863.1"/>
</dbReference>
<keyword evidence="8" id="KW-1185">Reference proteome</keyword>
<dbReference type="RefSeq" id="XP_005408606.1">
    <property type="nucleotide sequence ID" value="XM_005408549.1"/>
</dbReference>
<dbReference type="Gene3D" id="2.40.128.20">
    <property type="match status" value="1"/>
</dbReference>
<dbReference type="InterPro" id="IPR002345">
    <property type="entry name" value="Lipocalin"/>
</dbReference>
<dbReference type="PANTHER" id="PTHR11430">
    <property type="entry name" value="LIPOCALIN"/>
    <property type="match status" value="1"/>
</dbReference>
<dbReference type="GeneTree" id="ENSGT01050000244868"/>
<evidence type="ECO:0000256" key="2">
    <source>
        <dbReference type="ARBA" id="ARBA00006889"/>
    </source>
</evidence>
<protein>
    <submittedName>
        <fullName evidence="7">Major urinary protein-like</fullName>
    </submittedName>
</protein>
<dbReference type="PANTHER" id="PTHR11430:SF141">
    <property type="entry name" value="LIPOCALIN 11"/>
    <property type="match status" value="1"/>
</dbReference>
<evidence type="ECO:0000313" key="8">
    <source>
        <dbReference type="Proteomes" id="UP000694398"/>
    </source>
</evidence>
<accession>A0A8C2V0A1</accession>
<sequence length="181" mass="19916">MKLLLLSLGLGLACALQDPEEVPVQPGFRPEEVEGPWQTLKLGATDRSVIEEGGAYRCFMTSIRNLGNGNMNVTYFHRNEHGKCVEEFFIGEKTDTPGLYTFEYKGKNTLTFVAVGSDFTIMDFQNDNLDLAVVELQVRPPSLSVSPPGQEAYSKHLSRRGIGSDNTEDLTVQARCPSPGS</sequence>
<keyword evidence="3" id="KW-0964">Secreted</keyword>
<feature type="chain" id="PRO_5034934729" evidence="5">
    <location>
        <begin position="16"/>
        <end position="181"/>
    </location>
</feature>
<keyword evidence="5" id="KW-0732">Signal</keyword>
<dbReference type="InterPro" id="IPR000566">
    <property type="entry name" value="Lipocln_cytosolic_FA-bd_dom"/>
</dbReference>
<evidence type="ECO:0000256" key="3">
    <source>
        <dbReference type="ARBA" id="ARBA00022525"/>
    </source>
</evidence>
<reference evidence="7" key="1">
    <citation type="submission" date="2025-08" db="UniProtKB">
        <authorList>
            <consortium name="Ensembl"/>
        </authorList>
    </citation>
    <scope>IDENTIFICATION</scope>
</reference>
<name>A0A8C2V0A1_CHILA</name>
<dbReference type="Proteomes" id="UP000694398">
    <property type="component" value="Unassembled WGS sequence"/>
</dbReference>
<evidence type="ECO:0000313" key="7">
    <source>
        <dbReference type="Ensembl" id="ENSCLAP00000008373.1"/>
    </source>
</evidence>
<dbReference type="OMA" id="GRYTFEY"/>
<organism evidence="7 8">
    <name type="scientific">Chinchilla lanigera</name>
    <name type="common">Long-tailed chinchilla</name>
    <name type="synonym">Chinchilla villidera</name>
    <dbReference type="NCBI Taxonomy" id="34839"/>
    <lineage>
        <taxon>Eukaryota</taxon>
        <taxon>Metazoa</taxon>
        <taxon>Chordata</taxon>
        <taxon>Craniata</taxon>
        <taxon>Vertebrata</taxon>
        <taxon>Euteleostomi</taxon>
        <taxon>Mammalia</taxon>
        <taxon>Eutheria</taxon>
        <taxon>Euarchontoglires</taxon>
        <taxon>Glires</taxon>
        <taxon>Rodentia</taxon>
        <taxon>Hystricomorpha</taxon>
        <taxon>Chinchillidae</taxon>
        <taxon>Chinchilla</taxon>
    </lineage>
</organism>
<dbReference type="Pfam" id="PF00061">
    <property type="entry name" value="Lipocalin"/>
    <property type="match status" value="1"/>
</dbReference>
<dbReference type="InterPro" id="IPR002448">
    <property type="entry name" value="OBP-like"/>
</dbReference>
<evidence type="ECO:0000256" key="1">
    <source>
        <dbReference type="ARBA" id="ARBA00004613"/>
    </source>
</evidence>
<dbReference type="AlphaFoldDB" id="A0A8C2V0A1"/>
<gene>
    <name evidence="7" type="primary">LOC102021788</name>
</gene>
<dbReference type="InterPro" id="IPR012674">
    <property type="entry name" value="Calycin"/>
</dbReference>
<feature type="region of interest" description="Disordered" evidence="4">
    <location>
        <begin position="142"/>
        <end position="181"/>
    </location>
</feature>
<dbReference type="OrthoDB" id="9627583at2759"/>
<dbReference type="PRINTS" id="PR01173">
    <property type="entry name" value="ODORANTBNDNG"/>
</dbReference>
<comment type="similarity">
    <text evidence="2">Belongs to the calycin superfamily. Lipocalin family.</text>
</comment>
<comment type="subcellular location">
    <subcellularLocation>
        <location evidence="1">Secreted</location>
    </subcellularLocation>
</comment>
<evidence type="ECO:0000256" key="4">
    <source>
        <dbReference type="SAM" id="MobiDB-lite"/>
    </source>
</evidence>